<evidence type="ECO:0000256" key="2">
    <source>
        <dbReference type="SAM" id="SignalP"/>
    </source>
</evidence>
<dbReference type="EMBL" id="GDQN01007773">
    <property type="protein sequence ID" value="JAT83281.1"/>
    <property type="molecule type" value="Transcribed_RNA"/>
</dbReference>
<dbReference type="Pfam" id="PF01395">
    <property type="entry name" value="PBP_GOBP"/>
    <property type="match status" value="1"/>
</dbReference>
<dbReference type="SUPFAM" id="SSF47565">
    <property type="entry name" value="Insect pheromone/odorant-binding proteins"/>
    <property type="match status" value="1"/>
</dbReference>
<name>A0A1E1W8T4_PECGO</name>
<gene>
    <name evidence="3" type="ORF">g.1752</name>
</gene>
<proteinExistence type="predicted"/>
<dbReference type="PROSITE" id="PS51257">
    <property type="entry name" value="PROKAR_LIPOPROTEIN"/>
    <property type="match status" value="1"/>
</dbReference>
<dbReference type="SMART" id="SM00708">
    <property type="entry name" value="PhBP"/>
    <property type="match status" value="1"/>
</dbReference>
<dbReference type="InterPro" id="IPR036728">
    <property type="entry name" value="PBP_GOBP_sf"/>
</dbReference>
<dbReference type="PANTHER" id="PTHR11857">
    <property type="entry name" value="ODORANT BINDING PROTEIN-RELATED"/>
    <property type="match status" value="1"/>
</dbReference>
<evidence type="ECO:0000313" key="3">
    <source>
        <dbReference type="EMBL" id="JAT83281.1"/>
    </source>
</evidence>
<dbReference type="GO" id="GO:0007608">
    <property type="term" value="P:sensory perception of smell"/>
    <property type="evidence" value="ECO:0007669"/>
    <property type="project" value="TreeGrafter"/>
</dbReference>
<keyword evidence="1 2" id="KW-0732">Signal</keyword>
<organism evidence="3">
    <name type="scientific">Pectinophora gossypiella</name>
    <name type="common">Cotton pink bollworm</name>
    <name type="synonym">Depressaria gossypiella</name>
    <dbReference type="NCBI Taxonomy" id="13191"/>
    <lineage>
        <taxon>Eukaryota</taxon>
        <taxon>Metazoa</taxon>
        <taxon>Ecdysozoa</taxon>
        <taxon>Arthropoda</taxon>
        <taxon>Hexapoda</taxon>
        <taxon>Insecta</taxon>
        <taxon>Pterygota</taxon>
        <taxon>Neoptera</taxon>
        <taxon>Endopterygota</taxon>
        <taxon>Lepidoptera</taxon>
        <taxon>Glossata</taxon>
        <taxon>Ditrysia</taxon>
        <taxon>Gelechioidea</taxon>
        <taxon>Gelechiidae</taxon>
        <taxon>Apatetrinae</taxon>
        <taxon>Pectinophora</taxon>
    </lineage>
</organism>
<dbReference type="Gene3D" id="1.10.238.20">
    <property type="entry name" value="Pheromone/general odorant binding protein domain"/>
    <property type="match status" value="1"/>
</dbReference>
<feature type="signal peptide" evidence="2">
    <location>
        <begin position="1"/>
        <end position="17"/>
    </location>
</feature>
<dbReference type="InterPro" id="IPR006170">
    <property type="entry name" value="PBP/GOBP"/>
</dbReference>
<dbReference type="GO" id="GO:0005549">
    <property type="term" value="F:odorant binding"/>
    <property type="evidence" value="ECO:0007669"/>
    <property type="project" value="InterPro"/>
</dbReference>
<dbReference type="CDD" id="cd23992">
    <property type="entry name" value="PBP_GOBP"/>
    <property type="match status" value="1"/>
</dbReference>
<dbReference type="GO" id="GO:0005615">
    <property type="term" value="C:extracellular space"/>
    <property type="evidence" value="ECO:0007669"/>
    <property type="project" value="TreeGrafter"/>
</dbReference>
<reference evidence="3" key="1">
    <citation type="submission" date="2015-09" db="EMBL/GenBank/DDBJ databases">
        <title>De novo assembly of Pectinophora gossypiella (Pink Bollworm) gut transcriptome.</title>
        <authorList>
            <person name="Tassone E.E."/>
        </authorList>
    </citation>
    <scope>NUCLEOTIDE SEQUENCE</scope>
</reference>
<protein>
    <submittedName>
        <fullName evidence="3">Uncharacterized protein</fullName>
    </submittedName>
</protein>
<sequence>MYKIVAFCAFVFLGCLAAKTQKVQLAPEKAGKIIQDALQCVSETGADPAILIQIKDKKYSDDETVKNFFYCAFKKTGMATKKGVIKVDKLLDIYPDTVDKEAIKKVILECQQENGEANERVYKFFKCYQENTPVRLSLMKN</sequence>
<accession>A0A1E1W8T4</accession>
<dbReference type="AlphaFoldDB" id="A0A1E1W8T4"/>
<dbReference type="OrthoDB" id="8194670at2759"/>
<feature type="chain" id="PRO_5009115207" evidence="2">
    <location>
        <begin position="18"/>
        <end position="141"/>
    </location>
</feature>
<evidence type="ECO:0000256" key="1">
    <source>
        <dbReference type="ARBA" id="ARBA00022729"/>
    </source>
</evidence>